<keyword evidence="1" id="KW-0732">Signal</keyword>
<feature type="chain" id="PRO_5037800140" evidence="1">
    <location>
        <begin position="30"/>
        <end position="322"/>
    </location>
</feature>
<dbReference type="PROSITE" id="PS51257">
    <property type="entry name" value="PROKAR_LIPOPROTEIN"/>
    <property type="match status" value="1"/>
</dbReference>
<proteinExistence type="predicted"/>
<name>A0A975P956_9RHOB</name>
<keyword evidence="3" id="KW-1185">Reference proteome</keyword>
<dbReference type="EMBL" id="CP076361">
    <property type="protein sequence ID" value="QWK91288.1"/>
    <property type="molecule type" value="Genomic_DNA"/>
</dbReference>
<dbReference type="Proteomes" id="UP000679352">
    <property type="component" value="Chromosome"/>
</dbReference>
<feature type="signal peptide" evidence="1">
    <location>
        <begin position="1"/>
        <end position="29"/>
    </location>
</feature>
<evidence type="ECO:0000313" key="3">
    <source>
        <dbReference type="Proteomes" id="UP000679352"/>
    </source>
</evidence>
<reference evidence="2" key="1">
    <citation type="submission" date="2021-06" db="EMBL/GenBank/DDBJ databases">
        <title>Direct submission.</title>
        <authorList>
            <person name="Lee C.-S."/>
            <person name="Jin L."/>
        </authorList>
    </citation>
    <scope>NUCLEOTIDE SEQUENCE</scope>
    <source>
        <strain evidence="2">Con5</strain>
    </source>
</reference>
<evidence type="ECO:0000313" key="2">
    <source>
        <dbReference type="EMBL" id="QWK91288.1"/>
    </source>
</evidence>
<dbReference type="RefSeq" id="WP_215503479.1">
    <property type="nucleotide sequence ID" value="NZ_CP076361.1"/>
</dbReference>
<dbReference type="AlphaFoldDB" id="A0A975P956"/>
<accession>A0A975P956</accession>
<dbReference type="KEGG" id="gfu:KM031_05205"/>
<evidence type="ECO:0000256" key="1">
    <source>
        <dbReference type="SAM" id="SignalP"/>
    </source>
</evidence>
<sequence>MTQSQRRDPARKAILAALACAALASCATAPPAPQAALPRPVARPAVPVPPPVAPSAESQALALYYAQVQADLLTQGLLRTDGGGKDAPFTDTMLTENFIRIALYDEYRRTGGGLVAQETQSRLRRWAAPVRVKVAFGASVSPERRATDRARIASYLARLSSITGHSISLAETGANFFLHMVNEDERRALGPVISATLPDLSMAEVSGLTNLPRSTYCIVYALSEGSSSTYARAFAVIRAEHPDLLRLSCIHEEIAQGLGLANDSPLARPSIFNDDEEFALLTRQDELMLKMLYDPALHPGMGAAEARPIARSIAARLIGGDS</sequence>
<gene>
    <name evidence="2" type="ORF">KM031_05205</name>
</gene>
<dbReference type="Pfam" id="PF11150">
    <property type="entry name" value="DUF2927"/>
    <property type="match status" value="1"/>
</dbReference>
<dbReference type="InterPro" id="IPR021323">
    <property type="entry name" value="DUF2927"/>
</dbReference>
<organism evidence="2 3">
    <name type="scientific">Gemmobacter fulvus</name>
    <dbReference type="NCBI Taxonomy" id="2840474"/>
    <lineage>
        <taxon>Bacteria</taxon>
        <taxon>Pseudomonadati</taxon>
        <taxon>Pseudomonadota</taxon>
        <taxon>Alphaproteobacteria</taxon>
        <taxon>Rhodobacterales</taxon>
        <taxon>Paracoccaceae</taxon>
        <taxon>Gemmobacter</taxon>
    </lineage>
</organism>
<protein>
    <submittedName>
        <fullName evidence="2">DUF2927 domain-containing protein</fullName>
    </submittedName>
</protein>